<protein>
    <recommendedName>
        <fullName evidence="4">Carboxypeptidase regulatory-like domain-containing protein</fullName>
    </recommendedName>
</protein>
<accession>A0A517T8L3</accession>
<evidence type="ECO:0008006" key="4">
    <source>
        <dbReference type="Google" id="ProtNLM"/>
    </source>
</evidence>
<feature type="chain" id="PRO_5022083492" description="Carboxypeptidase regulatory-like domain-containing protein" evidence="1">
    <location>
        <begin position="21"/>
        <end position="130"/>
    </location>
</feature>
<dbReference type="Proteomes" id="UP000319976">
    <property type="component" value="Chromosome"/>
</dbReference>
<dbReference type="PROSITE" id="PS51257">
    <property type="entry name" value="PROKAR_LIPOPROTEIN"/>
    <property type="match status" value="1"/>
</dbReference>
<dbReference type="AlphaFoldDB" id="A0A517T8L3"/>
<evidence type="ECO:0000313" key="3">
    <source>
        <dbReference type="Proteomes" id="UP000319976"/>
    </source>
</evidence>
<reference evidence="2 3" key="1">
    <citation type="submission" date="2019-02" db="EMBL/GenBank/DDBJ databases">
        <title>Deep-cultivation of Planctomycetes and their phenomic and genomic characterization uncovers novel biology.</title>
        <authorList>
            <person name="Wiegand S."/>
            <person name="Jogler M."/>
            <person name="Boedeker C."/>
            <person name="Pinto D."/>
            <person name="Vollmers J."/>
            <person name="Rivas-Marin E."/>
            <person name="Kohn T."/>
            <person name="Peeters S.H."/>
            <person name="Heuer A."/>
            <person name="Rast P."/>
            <person name="Oberbeckmann S."/>
            <person name="Bunk B."/>
            <person name="Jeske O."/>
            <person name="Meyerdierks A."/>
            <person name="Storesund J.E."/>
            <person name="Kallscheuer N."/>
            <person name="Luecker S."/>
            <person name="Lage O.M."/>
            <person name="Pohl T."/>
            <person name="Merkel B.J."/>
            <person name="Hornburger P."/>
            <person name="Mueller R.-W."/>
            <person name="Bruemmer F."/>
            <person name="Labrenz M."/>
            <person name="Spormann A.M."/>
            <person name="Op den Camp H."/>
            <person name="Overmann J."/>
            <person name="Amann R."/>
            <person name="Jetten M.S.M."/>
            <person name="Mascher T."/>
            <person name="Medema M.H."/>
            <person name="Devos D.P."/>
            <person name="Kaster A.-K."/>
            <person name="Ovreas L."/>
            <person name="Rohde M."/>
            <person name="Galperin M.Y."/>
            <person name="Jogler C."/>
        </authorList>
    </citation>
    <scope>NUCLEOTIDE SEQUENCE [LARGE SCALE GENOMIC DNA]</scope>
    <source>
        <strain evidence="2 3">V22</strain>
    </source>
</reference>
<sequence precursor="true">MRYRLVCILLFMLAASGCGKGGPAQYAIHGQITYKGEPVPSGLIRFQPDKEAGNDWKSRATPILNGKYTLSSSNGVIGGPYEVIVFGHDGVPIEGSEGTNTMGTPLFDAYQQKVELPQSSTTLDIEVPAE</sequence>
<evidence type="ECO:0000256" key="1">
    <source>
        <dbReference type="SAM" id="SignalP"/>
    </source>
</evidence>
<keyword evidence="3" id="KW-1185">Reference proteome</keyword>
<dbReference type="KEGG" id="chya:V22_19470"/>
<dbReference type="EMBL" id="CP036316">
    <property type="protein sequence ID" value="QDT64706.1"/>
    <property type="molecule type" value="Genomic_DNA"/>
</dbReference>
<gene>
    <name evidence="2" type="ORF">V22_19470</name>
</gene>
<proteinExistence type="predicted"/>
<feature type="signal peptide" evidence="1">
    <location>
        <begin position="1"/>
        <end position="20"/>
    </location>
</feature>
<organism evidence="2 3">
    <name type="scientific">Calycomorphotria hydatis</name>
    <dbReference type="NCBI Taxonomy" id="2528027"/>
    <lineage>
        <taxon>Bacteria</taxon>
        <taxon>Pseudomonadati</taxon>
        <taxon>Planctomycetota</taxon>
        <taxon>Planctomycetia</taxon>
        <taxon>Planctomycetales</taxon>
        <taxon>Planctomycetaceae</taxon>
        <taxon>Calycomorphotria</taxon>
    </lineage>
</organism>
<keyword evidence="1" id="KW-0732">Signal</keyword>
<evidence type="ECO:0000313" key="2">
    <source>
        <dbReference type="EMBL" id="QDT64706.1"/>
    </source>
</evidence>
<name>A0A517T8L3_9PLAN</name>